<sequence>MASLACRAHALSKSGAIAAVLVGATSAAAGWAWAVLLIGWFVASSALTRVGAAAKHARTAATLPATSARTATQVVANGGVYAIAALAATLSGTAWCSVAALGALAAAAADTWATEIGLLVGRAPRSIIGGGPMEPGLSGGVTWPGTIGGAAGALAVAGAAVALQLATPAVLMAITGAGIVGGLGDSLLGATVQAKRRCARCARWTERATHDCGVATEHGRGWRWMTNDTVNLCATFIGATAAIFFLIP</sequence>
<evidence type="ECO:0000313" key="8">
    <source>
        <dbReference type="EMBL" id="WKW13082.1"/>
    </source>
</evidence>
<keyword evidence="4 6" id="KW-1133">Transmembrane helix</keyword>
<feature type="transmembrane region" description="Helical" evidence="6">
    <location>
        <begin position="28"/>
        <end position="48"/>
    </location>
</feature>
<evidence type="ECO:0000256" key="7">
    <source>
        <dbReference type="SAM" id="SignalP"/>
    </source>
</evidence>
<keyword evidence="3 6" id="KW-0812">Transmembrane</keyword>
<evidence type="ECO:0000256" key="4">
    <source>
        <dbReference type="ARBA" id="ARBA00022989"/>
    </source>
</evidence>
<dbReference type="InterPro" id="IPR002794">
    <property type="entry name" value="DUF92_TMEM19"/>
</dbReference>
<dbReference type="Pfam" id="PF01940">
    <property type="entry name" value="DUF92"/>
    <property type="match status" value="1"/>
</dbReference>
<dbReference type="PANTHER" id="PTHR13353">
    <property type="entry name" value="TRANSMEMBRANE PROTEIN 19"/>
    <property type="match status" value="1"/>
</dbReference>
<evidence type="ECO:0000256" key="3">
    <source>
        <dbReference type="ARBA" id="ARBA00022692"/>
    </source>
</evidence>
<feature type="signal peptide" evidence="7">
    <location>
        <begin position="1"/>
        <end position="18"/>
    </location>
</feature>
<accession>A0AA49JWG8</accession>
<accession>A0AA49Q7R5</accession>
<name>A0AA49JWG8_9BACT</name>
<dbReference type="RefSeq" id="WP_367885944.1">
    <property type="nucleotide sequence ID" value="NZ_CP130612.1"/>
</dbReference>
<feature type="transmembrane region" description="Helical" evidence="6">
    <location>
        <begin position="229"/>
        <end position="247"/>
    </location>
</feature>
<proteinExistence type="inferred from homology"/>
<dbReference type="EMBL" id="CP130613">
    <property type="protein sequence ID" value="WKW15988.1"/>
    <property type="molecule type" value="Genomic_DNA"/>
</dbReference>
<keyword evidence="7" id="KW-0732">Signal</keyword>
<dbReference type="Proteomes" id="UP001229955">
    <property type="component" value="Chromosome"/>
</dbReference>
<organism evidence="8">
    <name type="scientific">Pseudogemmatithrix spongiicola</name>
    <dbReference type="NCBI Taxonomy" id="3062599"/>
    <lineage>
        <taxon>Bacteria</taxon>
        <taxon>Pseudomonadati</taxon>
        <taxon>Gemmatimonadota</taxon>
        <taxon>Gemmatimonadia</taxon>
        <taxon>Gemmatimonadales</taxon>
        <taxon>Gemmatimonadaceae</taxon>
        <taxon>Pseudogemmatithrix</taxon>
    </lineage>
</organism>
<reference evidence="8" key="1">
    <citation type="submission" date="2023-07" db="EMBL/GenBank/DDBJ databases">
        <authorList>
            <person name="Haufschild T."/>
            <person name="Kallscheuer N."/>
            <person name="Hammer J."/>
            <person name="Kohn T."/>
            <person name="Kabuu M."/>
            <person name="Jogler M."/>
            <person name="Wohfarth N."/>
            <person name="Heuer A."/>
            <person name="Rohde M."/>
            <person name="van Teeseling M.C.F."/>
            <person name="Jogler C."/>
        </authorList>
    </citation>
    <scope>NUCLEOTIDE SEQUENCE</scope>
    <source>
        <strain evidence="8">Strain 138</strain>
        <strain evidence="9">Strain 318</strain>
    </source>
</reference>
<evidence type="ECO:0000256" key="2">
    <source>
        <dbReference type="ARBA" id="ARBA00009012"/>
    </source>
</evidence>
<dbReference type="AlphaFoldDB" id="A0AA49JWG8"/>
<evidence type="ECO:0000256" key="1">
    <source>
        <dbReference type="ARBA" id="ARBA00004141"/>
    </source>
</evidence>
<feature type="transmembrane region" description="Helical" evidence="6">
    <location>
        <begin position="141"/>
        <end position="163"/>
    </location>
</feature>
<dbReference type="EMBL" id="CP130612">
    <property type="protein sequence ID" value="WKW13082.1"/>
    <property type="molecule type" value="Genomic_DNA"/>
</dbReference>
<gene>
    <name evidence="8" type="ORF">Strain138_002397</name>
    <name evidence="9" type="ORF">Strain318_002396</name>
</gene>
<dbReference type="PANTHER" id="PTHR13353:SF5">
    <property type="entry name" value="TRANSMEMBRANE PROTEIN 19"/>
    <property type="match status" value="1"/>
</dbReference>
<keyword evidence="10" id="KW-1185">Reference proteome</keyword>
<comment type="subcellular location">
    <subcellularLocation>
        <location evidence="1">Membrane</location>
        <topology evidence="1">Multi-pass membrane protein</topology>
    </subcellularLocation>
</comment>
<comment type="similarity">
    <text evidence="2">Belongs to the TMEM19 family.</text>
</comment>
<feature type="transmembrane region" description="Helical" evidence="6">
    <location>
        <begin position="169"/>
        <end position="190"/>
    </location>
</feature>
<evidence type="ECO:0000256" key="5">
    <source>
        <dbReference type="ARBA" id="ARBA00023136"/>
    </source>
</evidence>
<evidence type="ECO:0000313" key="10">
    <source>
        <dbReference type="Proteomes" id="UP001229955"/>
    </source>
</evidence>
<evidence type="ECO:0000313" key="9">
    <source>
        <dbReference type="EMBL" id="WKW15988.1"/>
    </source>
</evidence>
<dbReference type="KEGG" id="pspc:Strain318_002396"/>
<feature type="chain" id="PRO_5041427469" evidence="7">
    <location>
        <begin position="19"/>
        <end position="248"/>
    </location>
</feature>
<evidence type="ECO:0000256" key="6">
    <source>
        <dbReference type="SAM" id="Phobius"/>
    </source>
</evidence>
<dbReference type="GO" id="GO:0016020">
    <property type="term" value="C:membrane"/>
    <property type="evidence" value="ECO:0007669"/>
    <property type="project" value="UniProtKB-SubCell"/>
</dbReference>
<keyword evidence="5 6" id="KW-0472">Membrane</keyword>
<protein>
    <submittedName>
        <fullName evidence="8">DUF92 domain-containing protein</fullName>
    </submittedName>
</protein>